<reference evidence="1 2" key="1">
    <citation type="journal article" date="2019" name="ISME J.">
        <title>Genome analyses of uncultured TG2/ZB3 bacteria in 'Margulisbacteria' specifically attached to ectosymbiotic spirochetes of protists in the termite gut.</title>
        <authorList>
            <person name="Utami Y.D."/>
            <person name="Kuwahara H."/>
            <person name="Igai K."/>
            <person name="Murakami T."/>
            <person name="Sugaya K."/>
            <person name="Morikawa T."/>
            <person name="Nagura Y."/>
            <person name="Yuki M."/>
            <person name="Deevong P."/>
            <person name="Inoue T."/>
            <person name="Kihara K."/>
            <person name="Lo N."/>
            <person name="Yamada A."/>
            <person name="Ohkuma M."/>
            <person name="Hongoh Y."/>
        </authorList>
    </citation>
    <scope>NUCLEOTIDE SEQUENCE [LARGE SCALE GENOMIC DNA]</scope>
    <source>
        <strain evidence="1">NkOx7-01</strain>
    </source>
</reference>
<organism evidence="1 2">
    <name type="scientific">Termititenax aidoneus</name>
    <dbReference type="NCBI Taxonomy" id="2218524"/>
    <lineage>
        <taxon>Bacteria</taxon>
        <taxon>Bacillati</taxon>
        <taxon>Candidatus Margulisiibacteriota</taxon>
        <taxon>Candidatus Termititenacia</taxon>
        <taxon>Candidatus Termititenacales</taxon>
        <taxon>Candidatus Termititenacaceae</taxon>
        <taxon>Candidatus Termititenax</taxon>
    </lineage>
</organism>
<proteinExistence type="predicted"/>
<dbReference type="Proteomes" id="UP000269352">
    <property type="component" value="Unassembled WGS sequence"/>
</dbReference>
<protein>
    <submittedName>
        <fullName evidence="1">Uncharacterized protein</fullName>
    </submittedName>
</protein>
<comment type="caution">
    <text evidence="1">The sequence shown here is derived from an EMBL/GenBank/DDBJ whole genome shotgun (WGS) entry which is preliminary data.</text>
</comment>
<feature type="non-terminal residue" evidence="1">
    <location>
        <position position="96"/>
    </location>
</feature>
<name>A0A388TGF7_TERA1</name>
<evidence type="ECO:0000313" key="2">
    <source>
        <dbReference type="Proteomes" id="UP000269352"/>
    </source>
</evidence>
<dbReference type="EMBL" id="BGZN01000225">
    <property type="protein sequence ID" value="GBR75287.1"/>
    <property type="molecule type" value="Genomic_DNA"/>
</dbReference>
<keyword evidence="2" id="KW-1185">Reference proteome</keyword>
<gene>
    <name evidence="1" type="ORF">NO1_2295</name>
</gene>
<sequence length="96" mass="10125">MTILAAADPANKWIYPPNSLSAPRTARQTPIQAQWTGAGQDNISGQVFALEKGLASDAEILAAKHNLDALLSAVKKELAANPAESIDAKLIRAYAV</sequence>
<dbReference type="AlphaFoldDB" id="A0A388TGF7"/>
<evidence type="ECO:0000313" key="1">
    <source>
        <dbReference type="EMBL" id="GBR75287.1"/>
    </source>
</evidence>
<accession>A0A388TGF7</accession>